<sequence length="305" mass="34017">MGNNDIPAFFRPEFENNFRHATQQQVSRLNDYLTVRTGASGNKYVWDILDASEAHLETNNRLGRTIVDEVTGTRRTVTPEIVRKTSVLDKNDSIFLGTQSIATSDLLHVHKMAFARKEDGLIIGGAFGVNYGGMEGNTPLTLLESQKIPVNYTDSGTPVDCGITMDKLLTVREILESNEVLYDDEENSDPLILLISPAVKKQLLGLDKLTSADYAEVKALVEGRVKKALGIRFVTTNKLPKDANGNTRCLAYVRSGLNFFPWAADDIRVDSLPERNYAIQVYTEKMYGVCRSDELKFVEVVCKTK</sequence>
<dbReference type="AlphaFoldDB" id="A0A1C7P9N5"/>
<proteinExistence type="predicted"/>
<keyword evidence="2" id="KW-1185">Reference proteome</keyword>
<dbReference type="InterPro" id="IPR045565">
    <property type="entry name" value="Phage_capsid_2"/>
</dbReference>
<dbReference type="STRING" id="1679444.PYTT_2379"/>
<organism evidence="1 2">
    <name type="scientific">Akkermansia glycaniphila</name>
    <dbReference type="NCBI Taxonomy" id="1679444"/>
    <lineage>
        <taxon>Bacteria</taxon>
        <taxon>Pseudomonadati</taxon>
        <taxon>Verrucomicrobiota</taxon>
        <taxon>Verrucomicrobiia</taxon>
        <taxon>Verrucomicrobiales</taxon>
        <taxon>Akkermansiaceae</taxon>
        <taxon>Akkermansia</taxon>
    </lineage>
</organism>
<dbReference type="RefSeq" id="WP_067777621.1">
    <property type="nucleotide sequence ID" value="NZ_LIGX01000040.1"/>
</dbReference>
<evidence type="ECO:0000313" key="1">
    <source>
        <dbReference type="EMBL" id="SEH99320.1"/>
    </source>
</evidence>
<dbReference type="KEGG" id="agl:PYTT_2379"/>
<dbReference type="Pfam" id="PF19821">
    <property type="entry name" value="Phage_capsid_2"/>
    <property type="match status" value="1"/>
</dbReference>
<dbReference type="Proteomes" id="UP000176204">
    <property type="component" value="Chromosome I"/>
</dbReference>
<protein>
    <submittedName>
        <fullName evidence="1">Uncharacterized protein</fullName>
    </submittedName>
</protein>
<dbReference type="OrthoDB" id="7548801at2"/>
<gene>
    <name evidence="1" type="ORF">PYTT_2379</name>
</gene>
<accession>A0A1C7P9N5</accession>
<reference evidence="2" key="1">
    <citation type="submission" date="2016-09" db="EMBL/GenBank/DDBJ databases">
        <authorList>
            <person name="Koehorst J."/>
        </authorList>
    </citation>
    <scope>NUCLEOTIDE SEQUENCE [LARGE SCALE GENOMIC DNA]</scope>
</reference>
<name>A0A1C7P9N5_9BACT</name>
<dbReference type="EMBL" id="LT629973">
    <property type="protein sequence ID" value="SEH99320.1"/>
    <property type="molecule type" value="Genomic_DNA"/>
</dbReference>
<evidence type="ECO:0000313" key="2">
    <source>
        <dbReference type="Proteomes" id="UP000176204"/>
    </source>
</evidence>